<feature type="binding site" evidence="6">
    <location>
        <position position="15"/>
    </location>
    <ligand>
        <name>ATP</name>
        <dbReference type="ChEBI" id="CHEBI:30616"/>
    </ligand>
</feature>
<keyword evidence="9" id="KW-1185">Reference proteome</keyword>
<feature type="binding site" evidence="6">
    <location>
        <position position="8"/>
    </location>
    <ligand>
        <name>Mg(2+)</name>
        <dbReference type="ChEBI" id="CHEBI:18420"/>
    </ligand>
</feature>
<keyword evidence="3 6" id="KW-0547">Nucleotide-binding</keyword>
<keyword evidence="5 6" id="KW-0067">ATP-binding</keyword>
<dbReference type="PRINTS" id="PR00471">
    <property type="entry name" value="ACETATEKNASE"/>
</dbReference>
<comment type="subcellular location">
    <subcellularLocation>
        <location evidence="6">Cytoplasm</location>
    </subcellularLocation>
</comment>
<dbReference type="GO" id="GO:0000287">
    <property type="term" value="F:magnesium ion binding"/>
    <property type="evidence" value="ECO:0007669"/>
    <property type="project" value="UniProtKB-UniRule"/>
</dbReference>
<dbReference type="EMBL" id="BFFP01000012">
    <property type="protein sequence ID" value="GBG94498.1"/>
    <property type="molecule type" value="Genomic_DNA"/>
</dbReference>
<dbReference type="Gene3D" id="3.30.420.40">
    <property type="match status" value="2"/>
</dbReference>
<organism evidence="8 9">
    <name type="scientific">Ligilactobacillus salitolerans</name>
    <dbReference type="NCBI Taxonomy" id="1808352"/>
    <lineage>
        <taxon>Bacteria</taxon>
        <taxon>Bacillati</taxon>
        <taxon>Bacillota</taxon>
        <taxon>Bacilli</taxon>
        <taxon>Lactobacillales</taxon>
        <taxon>Lactobacillaceae</taxon>
        <taxon>Ligilactobacillus</taxon>
    </lineage>
</organism>
<feature type="site" description="Transition state stabilizer" evidence="6">
    <location>
        <position position="179"/>
    </location>
</feature>
<dbReference type="SUPFAM" id="SSF53067">
    <property type="entry name" value="Actin-like ATPase domain"/>
    <property type="match status" value="2"/>
</dbReference>
<evidence type="ECO:0000313" key="8">
    <source>
        <dbReference type="EMBL" id="GBG94498.1"/>
    </source>
</evidence>
<dbReference type="PANTHER" id="PTHR21060">
    <property type="entry name" value="ACETATE KINASE"/>
    <property type="match status" value="1"/>
</dbReference>
<feature type="site" description="Transition state stabilizer" evidence="6">
    <location>
        <position position="240"/>
    </location>
</feature>
<dbReference type="InterPro" id="IPR023865">
    <property type="entry name" value="Aliphatic_acid_kinase_CS"/>
</dbReference>
<evidence type="ECO:0000256" key="6">
    <source>
        <dbReference type="HAMAP-Rule" id="MF_00020"/>
    </source>
</evidence>
<gene>
    <name evidence="6 8" type="primary">ackA</name>
    <name evidence="8" type="ORF">LFYK43_09570</name>
</gene>
<proteinExistence type="inferred from homology"/>
<comment type="subunit">
    <text evidence="6">Homodimer.</text>
</comment>
<dbReference type="HAMAP" id="MF_00020">
    <property type="entry name" value="Acetate_kinase"/>
    <property type="match status" value="1"/>
</dbReference>
<dbReference type="EC" id="2.7.2.1" evidence="6"/>
<protein>
    <recommendedName>
        <fullName evidence="6">Acetate kinase</fullName>
        <ecNumber evidence="6">2.7.2.1</ecNumber>
    </recommendedName>
    <alternativeName>
        <fullName evidence="6">Acetokinase</fullName>
    </alternativeName>
</protein>
<dbReference type="PANTHER" id="PTHR21060:SF15">
    <property type="entry name" value="ACETATE KINASE-RELATED"/>
    <property type="match status" value="1"/>
</dbReference>
<dbReference type="InterPro" id="IPR004372">
    <property type="entry name" value="Ac/propionate_kinase"/>
</dbReference>
<dbReference type="UniPathway" id="UPA00340">
    <property type="reaction ID" value="UER00458"/>
</dbReference>
<feature type="binding site" evidence="6">
    <location>
        <begin position="330"/>
        <end position="334"/>
    </location>
    <ligand>
        <name>ATP</name>
        <dbReference type="ChEBI" id="CHEBI:30616"/>
    </ligand>
</feature>
<keyword evidence="6" id="KW-0460">Magnesium</keyword>
<feature type="binding site" evidence="6">
    <location>
        <begin position="283"/>
        <end position="285"/>
    </location>
    <ligand>
        <name>ATP</name>
        <dbReference type="ChEBI" id="CHEBI:30616"/>
    </ligand>
</feature>
<dbReference type="Pfam" id="PF00871">
    <property type="entry name" value="Acetate_kinase"/>
    <property type="match status" value="1"/>
</dbReference>
<feature type="binding site" evidence="6">
    <location>
        <position position="383"/>
    </location>
    <ligand>
        <name>Mg(2+)</name>
        <dbReference type="ChEBI" id="CHEBI:18420"/>
    </ligand>
</feature>
<feature type="binding site" evidence="6">
    <location>
        <begin position="207"/>
        <end position="211"/>
    </location>
    <ligand>
        <name>ATP</name>
        <dbReference type="ChEBI" id="CHEBI:30616"/>
    </ligand>
</feature>
<feature type="binding site" evidence="6">
    <location>
        <position position="90"/>
    </location>
    <ligand>
        <name>substrate</name>
    </ligand>
</feature>
<dbReference type="InterPro" id="IPR000890">
    <property type="entry name" value="Aliphatic_acid_kin_short-chain"/>
</dbReference>
<dbReference type="OrthoDB" id="9802453at2"/>
<evidence type="ECO:0000256" key="4">
    <source>
        <dbReference type="ARBA" id="ARBA00022777"/>
    </source>
</evidence>
<evidence type="ECO:0000256" key="7">
    <source>
        <dbReference type="RuleBase" id="RU003835"/>
    </source>
</evidence>
<dbReference type="Proteomes" id="UP000286848">
    <property type="component" value="Unassembled WGS sequence"/>
</dbReference>
<dbReference type="PROSITE" id="PS01076">
    <property type="entry name" value="ACETATE_KINASE_2"/>
    <property type="match status" value="1"/>
</dbReference>
<dbReference type="GO" id="GO:0008776">
    <property type="term" value="F:acetate kinase activity"/>
    <property type="evidence" value="ECO:0007669"/>
    <property type="project" value="UniProtKB-UniRule"/>
</dbReference>
<dbReference type="NCBIfam" id="TIGR00016">
    <property type="entry name" value="ackA"/>
    <property type="match status" value="1"/>
</dbReference>
<evidence type="ECO:0000256" key="3">
    <source>
        <dbReference type="ARBA" id="ARBA00022741"/>
    </source>
</evidence>
<keyword evidence="6" id="KW-0479">Metal-binding</keyword>
<feature type="active site" description="Proton donor/acceptor" evidence="6">
    <location>
        <position position="147"/>
    </location>
</feature>
<keyword evidence="2 6" id="KW-0808">Transferase</keyword>
<comment type="function">
    <text evidence="6">Catalyzes the formation of acetyl phosphate from acetate and ATP. Can also catalyze the reverse reaction.</text>
</comment>
<evidence type="ECO:0000313" key="9">
    <source>
        <dbReference type="Proteomes" id="UP000286848"/>
    </source>
</evidence>
<dbReference type="GO" id="GO:0006083">
    <property type="term" value="P:acetate metabolic process"/>
    <property type="evidence" value="ECO:0007669"/>
    <property type="project" value="TreeGrafter"/>
</dbReference>
<dbReference type="CDD" id="cd24010">
    <property type="entry name" value="ASKHA_NBD_AcK_PK"/>
    <property type="match status" value="1"/>
</dbReference>
<comment type="caution">
    <text evidence="8">The sequence shown here is derived from an EMBL/GenBank/DDBJ whole genome shotgun (WGS) entry which is preliminary data.</text>
</comment>
<accession>A0A401ISJ3</accession>
<dbReference type="AlphaFoldDB" id="A0A401ISJ3"/>
<dbReference type="PROSITE" id="PS01075">
    <property type="entry name" value="ACETATE_KINASE_1"/>
    <property type="match status" value="1"/>
</dbReference>
<keyword evidence="4 6" id="KW-0418">Kinase</keyword>
<dbReference type="GO" id="GO:0006085">
    <property type="term" value="P:acetyl-CoA biosynthetic process"/>
    <property type="evidence" value="ECO:0007669"/>
    <property type="project" value="UniProtKB-UniRule"/>
</dbReference>
<comment type="cofactor">
    <cofactor evidence="6">
        <name>Mg(2+)</name>
        <dbReference type="ChEBI" id="CHEBI:18420"/>
    </cofactor>
    <cofactor evidence="6">
        <name>Mn(2+)</name>
        <dbReference type="ChEBI" id="CHEBI:29035"/>
    </cofactor>
    <text evidence="6">Mg(2+). Can also accept Mn(2+).</text>
</comment>
<comment type="catalytic activity">
    <reaction evidence="6">
        <text>acetate + ATP = acetyl phosphate + ADP</text>
        <dbReference type="Rhea" id="RHEA:11352"/>
        <dbReference type="ChEBI" id="CHEBI:22191"/>
        <dbReference type="ChEBI" id="CHEBI:30089"/>
        <dbReference type="ChEBI" id="CHEBI:30616"/>
        <dbReference type="ChEBI" id="CHEBI:456216"/>
        <dbReference type="EC" id="2.7.2.1"/>
    </reaction>
</comment>
<evidence type="ECO:0000256" key="5">
    <source>
        <dbReference type="ARBA" id="ARBA00022840"/>
    </source>
</evidence>
<evidence type="ECO:0000256" key="1">
    <source>
        <dbReference type="ARBA" id="ARBA00008748"/>
    </source>
</evidence>
<dbReference type="GO" id="GO:0005737">
    <property type="term" value="C:cytoplasm"/>
    <property type="evidence" value="ECO:0007669"/>
    <property type="project" value="UniProtKB-SubCell"/>
</dbReference>
<comment type="similarity">
    <text evidence="1 6 7">Belongs to the acetokinase family.</text>
</comment>
<comment type="pathway">
    <text evidence="6">Metabolic intermediate biosynthesis; acetyl-CoA biosynthesis; acetyl-CoA from acetate: step 1/2.</text>
</comment>
<keyword evidence="6" id="KW-0963">Cytoplasm</keyword>
<name>A0A401ISJ3_9LACO</name>
<dbReference type="RefSeq" id="WP_124975957.1">
    <property type="nucleotide sequence ID" value="NZ_BFFP01000012.1"/>
</dbReference>
<reference evidence="8 9" key="1">
    <citation type="journal article" date="2019" name="Int. J. Syst. Evol. Microbiol.">
        <title>Lactobacillus salitolerans sp. nov., a novel lactic acid bacterium isolated from spent mushroom substrates.</title>
        <authorList>
            <person name="Tohno M."/>
            <person name="Tanizawa Y."/>
            <person name="Kojima Y."/>
            <person name="Sakamoto M."/>
            <person name="Nakamura Y."/>
            <person name="Ohkuma M."/>
            <person name="Kobayashi H."/>
        </authorList>
    </citation>
    <scope>NUCLEOTIDE SEQUENCE [LARGE SCALE GENOMIC DNA]</scope>
    <source>
        <strain evidence="8 9">YK43</strain>
    </source>
</reference>
<sequence>MMEILAVNSGSSSFKFKLFEMPAENVIASGQIERIGLPGSIITVKHHAGEKFHHKENIKNHREAVQVLMDLLLELHIIKDYSEIEGVGHRVVAGGEYFDHSVIVDDKVIDQIRSISDLAPLHNPANLVGIEAFRKILPAATSVVVFDTAFHQTIPEENFIYSVPYEWYEKYGVRRYGAHGTSHRYVAGEAAKMLKRPLKELKLVSCHIGAGASICAIKNGESFDTSMGFTPLTGVSMATRSGDVDVSLVSYVMEKMGIDSISEMIYLLNKNSGLLGVSGISPDSRDVLQVAHTNHRAQLSLDIMVKDIVKYIGQYAFEMGGLDGIIFTAGVGENSDEIRAAVMERLAFLGITIDQEENLKRGVQDIVSGPDSKVTVMRIPTDEEVMIARDVLALNEVPQATNF</sequence>
<dbReference type="PIRSF" id="PIRSF000722">
    <property type="entry name" value="Acetate_prop_kin"/>
    <property type="match status" value="1"/>
</dbReference>
<dbReference type="GO" id="GO:0005524">
    <property type="term" value="F:ATP binding"/>
    <property type="evidence" value="ECO:0007669"/>
    <property type="project" value="UniProtKB-KW"/>
</dbReference>
<dbReference type="InterPro" id="IPR043129">
    <property type="entry name" value="ATPase_NBD"/>
</dbReference>
<evidence type="ECO:0000256" key="2">
    <source>
        <dbReference type="ARBA" id="ARBA00022679"/>
    </source>
</evidence>